<dbReference type="EMBL" id="HBIJ01019591">
    <property type="protein sequence ID" value="CAE0372026.1"/>
    <property type="molecule type" value="Transcribed_RNA"/>
</dbReference>
<reference evidence="5" key="1">
    <citation type="submission" date="2021-01" db="EMBL/GenBank/DDBJ databases">
        <authorList>
            <person name="Corre E."/>
            <person name="Pelletier E."/>
            <person name="Niang G."/>
            <person name="Scheremetjew M."/>
            <person name="Finn R."/>
            <person name="Kale V."/>
            <person name="Holt S."/>
            <person name="Cochrane G."/>
            <person name="Meng A."/>
            <person name="Brown T."/>
            <person name="Cohen L."/>
        </authorList>
    </citation>
    <scope>NUCLEOTIDE SEQUENCE</scope>
    <source>
        <strain evidence="5">CCMP1510</strain>
    </source>
</reference>
<evidence type="ECO:0000256" key="1">
    <source>
        <dbReference type="ARBA" id="ARBA00008361"/>
    </source>
</evidence>
<keyword evidence="2" id="KW-0489">Methyltransferase</keyword>
<protein>
    <recommendedName>
        <fullName evidence="4">Methyltransferase domain-containing protein</fullName>
    </recommendedName>
</protein>
<dbReference type="SUPFAM" id="SSF53335">
    <property type="entry name" value="S-adenosyl-L-methionine-dependent methyltransferases"/>
    <property type="match status" value="2"/>
</dbReference>
<dbReference type="InterPro" id="IPR029063">
    <property type="entry name" value="SAM-dependent_MTases_sf"/>
</dbReference>
<dbReference type="InterPro" id="IPR051419">
    <property type="entry name" value="Lys/N-term_MeTrsfase_sf"/>
</dbReference>
<feature type="domain" description="Methyltransferase" evidence="4">
    <location>
        <begin position="45"/>
        <end position="163"/>
    </location>
</feature>
<keyword evidence="3" id="KW-0808">Transferase</keyword>
<dbReference type="AlphaFoldDB" id="A0A7S3K1V3"/>
<proteinExistence type="inferred from homology"/>
<dbReference type="Pfam" id="PF13847">
    <property type="entry name" value="Methyltransf_31"/>
    <property type="match status" value="2"/>
</dbReference>
<evidence type="ECO:0000256" key="2">
    <source>
        <dbReference type="ARBA" id="ARBA00022603"/>
    </source>
</evidence>
<organism evidence="5">
    <name type="scientific">Aureoumbra lagunensis</name>
    <dbReference type="NCBI Taxonomy" id="44058"/>
    <lineage>
        <taxon>Eukaryota</taxon>
        <taxon>Sar</taxon>
        <taxon>Stramenopiles</taxon>
        <taxon>Ochrophyta</taxon>
        <taxon>Pelagophyceae</taxon>
        <taxon>Pelagomonadales</taxon>
        <taxon>Aureoumbra</taxon>
    </lineage>
</organism>
<evidence type="ECO:0000259" key="4">
    <source>
        <dbReference type="Pfam" id="PF13847"/>
    </source>
</evidence>
<sequence length="459" mass="52614">MDFWEDEYAPSGQLGQNKNFDWFLKFDEFPGGGKKWWQDACGYDDKERRILVIGCGHSDLSKKLKDTFSAARIISIDSSRNCIERMKKTESDLEFYVADATNLMHTLPDGLNKAESYDTIIDKGCLDAILAYENNGQNEAQRCIKQVRRLLKETGRFIVVSCTRDHDEDLNFDGYQGGSPACLKFFNFEEDWHIIDRQDSLQAPKNRAMSPLHPDVCPLTYSALIIQRQPPWSDYAKYYRGDYDPNFKPPLPHDAFFSFTILEPFFERWCFSSNQSVIEKKQKICYFLEVGCGNSPLASQLLNRFPNIRYLGTDVVPEAIQQQRERYPQLDLRVADARHLTRDLPSSSYFDVVFDKGTADALFLYDDSIHGTNDHVKVYLDEISHILHPDHGIFLVAACARQDGILHGSQAPRIWTNVAHPAGWRLLAHNQLQSDVGASNDRTFDFLVLRPPISTTTTR</sequence>
<comment type="similarity">
    <text evidence="1">Belongs to the methyltransferase superfamily.</text>
</comment>
<accession>A0A7S3K1V3</accession>
<feature type="domain" description="Methyltransferase" evidence="4">
    <location>
        <begin position="285"/>
        <end position="400"/>
    </location>
</feature>
<dbReference type="GO" id="GO:0032259">
    <property type="term" value="P:methylation"/>
    <property type="evidence" value="ECO:0007669"/>
    <property type="project" value="UniProtKB-KW"/>
</dbReference>
<dbReference type="InterPro" id="IPR025714">
    <property type="entry name" value="Methyltranfer_dom"/>
</dbReference>
<evidence type="ECO:0000313" key="5">
    <source>
        <dbReference type="EMBL" id="CAE0372026.1"/>
    </source>
</evidence>
<dbReference type="CDD" id="cd02440">
    <property type="entry name" value="AdoMet_MTases"/>
    <property type="match status" value="2"/>
</dbReference>
<evidence type="ECO:0000256" key="3">
    <source>
        <dbReference type="ARBA" id="ARBA00022679"/>
    </source>
</evidence>
<dbReference type="PANTHER" id="PTHR12176">
    <property type="entry name" value="SAM-DEPENDENT METHYLTRANSFERASE SUPERFAMILY PROTEIN"/>
    <property type="match status" value="1"/>
</dbReference>
<dbReference type="Gene3D" id="3.40.50.150">
    <property type="entry name" value="Vaccinia Virus protein VP39"/>
    <property type="match status" value="2"/>
</dbReference>
<name>A0A7S3K1V3_9STRA</name>
<dbReference type="GO" id="GO:0008168">
    <property type="term" value="F:methyltransferase activity"/>
    <property type="evidence" value="ECO:0007669"/>
    <property type="project" value="UniProtKB-KW"/>
</dbReference>
<gene>
    <name evidence="5" type="ORF">ALAG00032_LOCUS12809</name>
</gene>